<dbReference type="SUPFAM" id="SSF52540">
    <property type="entry name" value="P-loop containing nucleoside triphosphate hydrolases"/>
    <property type="match status" value="1"/>
</dbReference>
<dbReference type="GO" id="GO:0098796">
    <property type="term" value="C:membrane protein complex"/>
    <property type="evidence" value="ECO:0007669"/>
    <property type="project" value="UniProtKB-ARBA"/>
</dbReference>
<dbReference type="GO" id="GO:0016887">
    <property type="term" value="F:ATP hydrolysis activity"/>
    <property type="evidence" value="ECO:0007669"/>
    <property type="project" value="InterPro"/>
</dbReference>
<dbReference type="Proteomes" id="UP000199050">
    <property type="component" value="Unassembled WGS sequence"/>
</dbReference>
<organism evidence="5 6">
    <name type="scientific">Paenibacillus typhae</name>
    <dbReference type="NCBI Taxonomy" id="1174501"/>
    <lineage>
        <taxon>Bacteria</taxon>
        <taxon>Bacillati</taxon>
        <taxon>Bacillota</taxon>
        <taxon>Bacilli</taxon>
        <taxon>Bacillales</taxon>
        <taxon>Paenibacillaceae</taxon>
        <taxon>Paenibacillus</taxon>
    </lineage>
</organism>
<dbReference type="EMBL" id="FNDX01000001">
    <property type="protein sequence ID" value="SDH81363.1"/>
    <property type="molecule type" value="Genomic_DNA"/>
</dbReference>
<dbReference type="InterPro" id="IPR015854">
    <property type="entry name" value="ABC_transpr_LolD-like"/>
</dbReference>
<protein>
    <submittedName>
        <fullName evidence="5">Putative ABC transport system ATP-binding protein</fullName>
    </submittedName>
</protein>
<gene>
    <name evidence="5" type="ORF">SAMN05216192_101238</name>
</gene>
<proteinExistence type="predicted"/>
<keyword evidence="2" id="KW-0547">Nucleotide-binding</keyword>
<feature type="domain" description="ABC transporter" evidence="4">
    <location>
        <begin position="27"/>
        <end position="253"/>
    </location>
</feature>
<evidence type="ECO:0000313" key="5">
    <source>
        <dbReference type="EMBL" id="SDH81363.1"/>
    </source>
</evidence>
<sequence>MRLQKNGGKAVMPVLKETQPENREILLQASGIKRVFGRGDTAVTALSDIHLAVPRGSVVALKGRSGSGKTTLLNVLSTLDDPTEGSVQFEGREITGLSAKARNELRRRDIGLIFQAYGLVPLMSALENVEFGLRIAGSSKAGREDAEWALERVGMKDRMKHRPPELSGGEQQRVAIARAIVHKPKLLIADEPTAELDSRMGLQVIRLFRELVLSSGMTILLTTHDPGIMELVDHVIALEDGTIVSQTINASPLT</sequence>
<dbReference type="GO" id="GO:0022857">
    <property type="term" value="F:transmembrane transporter activity"/>
    <property type="evidence" value="ECO:0007669"/>
    <property type="project" value="TreeGrafter"/>
</dbReference>
<dbReference type="PROSITE" id="PS50893">
    <property type="entry name" value="ABC_TRANSPORTER_2"/>
    <property type="match status" value="1"/>
</dbReference>
<evidence type="ECO:0000256" key="1">
    <source>
        <dbReference type="ARBA" id="ARBA00022448"/>
    </source>
</evidence>
<name>A0A1G8FGT4_9BACL</name>
<dbReference type="InterPro" id="IPR003439">
    <property type="entry name" value="ABC_transporter-like_ATP-bd"/>
</dbReference>
<evidence type="ECO:0000256" key="2">
    <source>
        <dbReference type="ARBA" id="ARBA00022741"/>
    </source>
</evidence>
<dbReference type="GO" id="GO:0005886">
    <property type="term" value="C:plasma membrane"/>
    <property type="evidence" value="ECO:0007669"/>
    <property type="project" value="TreeGrafter"/>
</dbReference>
<dbReference type="FunFam" id="3.40.50.300:FF:000032">
    <property type="entry name" value="Export ABC transporter ATP-binding protein"/>
    <property type="match status" value="1"/>
</dbReference>
<dbReference type="InterPro" id="IPR027417">
    <property type="entry name" value="P-loop_NTPase"/>
</dbReference>
<dbReference type="GO" id="GO:0005524">
    <property type="term" value="F:ATP binding"/>
    <property type="evidence" value="ECO:0007669"/>
    <property type="project" value="UniProtKB-KW"/>
</dbReference>
<dbReference type="SMART" id="SM00382">
    <property type="entry name" value="AAA"/>
    <property type="match status" value="1"/>
</dbReference>
<dbReference type="Gene3D" id="3.40.50.300">
    <property type="entry name" value="P-loop containing nucleotide triphosphate hydrolases"/>
    <property type="match status" value="1"/>
</dbReference>
<keyword evidence="3 5" id="KW-0067">ATP-binding</keyword>
<keyword evidence="6" id="KW-1185">Reference proteome</keyword>
<dbReference type="PROSITE" id="PS00211">
    <property type="entry name" value="ABC_TRANSPORTER_1"/>
    <property type="match status" value="1"/>
</dbReference>
<dbReference type="AlphaFoldDB" id="A0A1G8FGT4"/>
<keyword evidence="1" id="KW-0813">Transport</keyword>
<dbReference type="InterPro" id="IPR017911">
    <property type="entry name" value="MacB-like_ATP-bd"/>
</dbReference>
<accession>A0A1G8FGT4</accession>
<dbReference type="STRING" id="1174501.SAMN05216192_101238"/>
<evidence type="ECO:0000313" key="6">
    <source>
        <dbReference type="Proteomes" id="UP000199050"/>
    </source>
</evidence>
<reference evidence="6" key="1">
    <citation type="submission" date="2016-10" db="EMBL/GenBank/DDBJ databases">
        <authorList>
            <person name="Varghese N."/>
            <person name="Submissions S."/>
        </authorList>
    </citation>
    <scope>NUCLEOTIDE SEQUENCE [LARGE SCALE GENOMIC DNA]</scope>
    <source>
        <strain evidence="6">CGMCC 1.11012</strain>
    </source>
</reference>
<evidence type="ECO:0000259" key="4">
    <source>
        <dbReference type="PROSITE" id="PS50893"/>
    </source>
</evidence>
<dbReference type="PANTHER" id="PTHR24220">
    <property type="entry name" value="IMPORT ATP-BINDING PROTEIN"/>
    <property type="match status" value="1"/>
</dbReference>
<dbReference type="CDD" id="cd03255">
    <property type="entry name" value="ABC_MJ0796_LolCDE_FtsE"/>
    <property type="match status" value="1"/>
</dbReference>
<dbReference type="InterPro" id="IPR003593">
    <property type="entry name" value="AAA+_ATPase"/>
</dbReference>
<dbReference type="Pfam" id="PF00005">
    <property type="entry name" value="ABC_tran"/>
    <property type="match status" value="1"/>
</dbReference>
<evidence type="ECO:0000256" key="3">
    <source>
        <dbReference type="ARBA" id="ARBA00022840"/>
    </source>
</evidence>
<dbReference type="InterPro" id="IPR017871">
    <property type="entry name" value="ABC_transporter-like_CS"/>
</dbReference>